<accession>A0A8S1JT65</accession>
<dbReference type="AlphaFoldDB" id="A0A8S1JT65"/>
<dbReference type="EMBL" id="CAJJDM010000001">
    <property type="protein sequence ID" value="CAD8043346.1"/>
    <property type="molecule type" value="Genomic_DNA"/>
</dbReference>
<proteinExistence type="predicted"/>
<organism evidence="2 3">
    <name type="scientific">Paramecium primaurelia</name>
    <dbReference type="NCBI Taxonomy" id="5886"/>
    <lineage>
        <taxon>Eukaryota</taxon>
        <taxon>Sar</taxon>
        <taxon>Alveolata</taxon>
        <taxon>Ciliophora</taxon>
        <taxon>Intramacronucleata</taxon>
        <taxon>Oligohymenophorea</taxon>
        <taxon>Peniculida</taxon>
        <taxon>Parameciidae</taxon>
        <taxon>Paramecium</taxon>
    </lineage>
</organism>
<protein>
    <recommendedName>
        <fullName evidence="1">Protein kinase domain-containing protein</fullName>
    </recommendedName>
</protein>
<comment type="caution">
    <text evidence="2">The sequence shown here is derived from an EMBL/GenBank/DDBJ whole genome shotgun (WGS) entry which is preliminary data.</text>
</comment>
<dbReference type="Pfam" id="PF00069">
    <property type="entry name" value="Pkinase"/>
    <property type="match status" value="1"/>
</dbReference>
<sequence length="716" mass="86025">MKLNYDQFVKKYFPAQQITNLKESSTLIFVSKQGQIIKEQNFTENEWLLWREHFRQEIELQNILNEYEPNYFLKILDWAEEFQEQLHKVLIIYENQKDSQNLELYIKNNTISQEKLINIIIQILGIGMALQRRKIFHLNITPKNLIYVNGFIKLTDFGSSRVIHKQYYSQKYSEERNYYYHFYQSTSMLKIKMKENLEEQDLLFQEIVQNELLQNQIFQQNDEWSLSLIICQIITKQFDIKIKHYEDFFCFNSFRIKEMMKQVRNSFPHFYIFCNKLIEQRLGLKVAYNTLIEITSSSKASISKIKPLIMRLDPLNNYLEREQATKMIEVAKNYYYVSKAEIQIQEEGQIYYQLNSNNLLTTAPNNSKKSIDDEKQHKLQILHQGYNLINTFFVREPLSVNKLNNSQLKQLHLNEKKQQSPKFQHQHTIRDLQSFKEISGSEVNSMQQSFINQNIYRDSILYKKSNQLKLATIIQLFWDQDFMQNYLLKQFYIQSSIHGEYEFKFNNSQSHLFNYKSKILRIQDKKQIYQGYEKDNIPYGIGIKLIREKNWKLIFGVFENDQILQSIMIEQNKQRSIQIYQGKLNENQMKEGQCIFDWFRLVNNNLLKYQKHIGLIKQNKIYGYGVRIYYEYFHSQINFIYKGNFENSQKQGKGQLFKEQDGNLDLIFDGEFKQDQYSGVGLAYFQKDLTIQATFLEGKINQFSELKYKEHSVTIF</sequence>
<evidence type="ECO:0000313" key="2">
    <source>
        <dbReference type="EMBL" id="CAD8043346.1"/>
    </source>
</evidence>
<dbReference type="PROSITE" id="PS50011">
    <property type="entry name" value="PROTEIN_KINASE_DOM"/>
    <property type="match status" value="1"/>
</dbReference>
<feature type="domain" description="Protein kinase" evidence="1">
    <location>
        <begin position="1"/>
        <end position="337"/>
    </location>
</feature>
<dbReference type="GO" id="GO:0004672">
    <property type="term" value="F:protein kinase activity"/>
    <property type="evidence" value="ECO:0007669"/>
    <property type="project" value="InterPro"/>
</dbReference>
<dbReference type="OMA" id="ICQIITK"/>
<gene>
    <name evidence="2" type="ORF">PPRIM_AZ9-3.1.T0040570</name>
</gene>
<dbReference type="Proteomes" id="UP000688137">
    <property type="component" value="Unassembled WGS sequence"/>
</dbReference>
<reference evidence="2" key="1">
    <citation type="submission" date="2021-01" db="EMBL/GenBank/DDBJ databases">
        <authorList>
            <consortium name="Genoscope - CEA"/>
            <person name="William W."/>
        </authorList>
    </citation>
    <scope>NUCLEOTIDE SEQUENCE</scope>
</reference>
<evidence type="ECO:0000313" key="3">
    <source>
        <dbReference type="Proteomes" id="UP000688137"/>
    </source>
</evidence>
<name>A0A8S1JT65_PARPR</name>
<evidence type="ECO:0000259" key="1">
    <source>
        <dbReference type="PROSITE" id="PS50011"/>
    </source>
</evidence>
<dbReference type="InterPro" id="IPR000719">
    <property type="entry name" value="Prot_kinase_dom"/>
</dbReference>
<keyword evidence="3" id="KW-1185">Reference proteome</keyword>
<dbReference type="GO" id="GO:0005524">
    <property type="term" value="F:ATP binding"/>
    <property type="evidence" value="ECO:0007669"/>
    <property type="project" value="InterPro"/>
</dbReference>